<reference evidence="3" key="1">
    <citation type="journal article" date="2019" name="Int. J. Syst. Evol. Microbiol.">
        <title>The Global Catalogue of Microorganisms (GCM) 10K type strain sequencing project: providing services to taxonomists for standard genome sequencing and annotation.</title>
        <authorList>
            <consortium name="The Broad Institute Genomics Platform"/>
            <consortium name="The Broad Institute Genome Sequencing Center for Infectious Disease"/>
            <person name="Wu L."/>
            <person name="Ma J."/>
        </authorList>
    </citation>
    <scope>NUCLEOTIDE SEQUENCE [LARGE SCALE GENOMIC DNA]</scope>
    <source>
        <strain evidence="3">JCM 9377</strain>
    </source>
</reference>
<comment type="caution">
    <text evidence="2">The sequence shown here is derived from an EMBL/GenBank/DDBJ whole genome shotgun (WGS) entry which is preliminary data.</text>
</comment>
<evidence type="ECO:0000259" key="1">
    <source>
        <dbReference type="Pfam" id="PF01494"/>
    </source>
</evidence>
<protein>
    <submittedName>
        <fullName evidence="2">NAD(P)/FAD-dependent oxidoreductase</fullName>
    </submittedName>
</protein>
<feature type="domain" description="FAD-binding" evidence="1">
    <location>
        <begin position="7"/>
        <end position="345"/>
    </location>
</feature>
<dbReference type="Gene3D" id="3.50.50.60">
    <property type="entry name" value="FAD/NAD(P)-binding domain"/>
    <property type="match status" value="1"/>
</dbReference>
<evidence type="ECO:0000313" key="2">
    <source>
        <dbReference type="EMBL" id="GAA3194952.1"/>
    </source>
</evidence>
<dbReference type="InterPro" id="IPR050407">
    <property type="entry name" value="Geranylgeranyl_reductase"/>
</dbReference>
<dbReference type="InterPro" id="IPR036188">
    <property type="entry name" value="FAD/NAD-bd_sf"/>
</dbReference>
<proteinExistence type="predicted"/>
<dbReference type="PANTHER" id="PTHR42685">
    <property type="entry name" value="GERANYLGERANYL DIPHOSPHATE REDUCTASE"/>
    <property type="match status" value="1"/>
</dbReference>
<dbReference type="Pfam" id="PF01494">
    <property type="entry name" value="FAD_binding_3"/>
    <property type="match status" value="1"/>
</dbReference>
<dbReference type="PANTHER" id="PTHR42685:SF22">
    <property type="entry name" value="CONDITIONED MEDIUM FACTOR RECEPTOR 1"/>
    <property type="match status" value="1"/>
</dbReference>
<dbReference type="PRINTS" id="PR00420">
    <property type="entry name" value="RNGMNOXGNASE"/>
</dbReference>
<dbReference type="RefSeq" id="WP_344821580.1">
    <property type="nucleotide sequence ID" value="NZ_BAAAUV010000001.1"/>
</dbReference>
<name>A0ABP6Q300_9ACTN</name>
<dbReference type="EMBL" id="BAAAUV010000001">
    <property type="protein sequence ID" value="GAA3194952.1"/>
    <property type="molecule type" value="Genomic_DNA"/>
</dbReference>
<dbReference type="Proteomes" id="UP001501237">
    <property type="component" value="Unassembled WGS sequence"/>
</dbReference>
<evidence type="ECO:0000313" key="3">
    <source>
        <dbReference type="Proteomes" id="UP001501237"/>
    </source>
</evidence>
<dbReference type="SUPFAM" id="SSF51905">
    <property type="entry name" value="FAD/NAD(P)-binding domain"/>
    <property type="match status" value="1"/>
</dbReference>
<keyword evidence="3" id="KW-1185">Reference proteome</keyword>
<sequence>MSSPERYDVVIVGARCAGAATALLLARRGLRVLVLERGRRGSDTLSTHALMRGGVSLLHRWGLLERIAAAGTPPVRRVRFHYGAETVTVSLRSAAGVDALYAPRRTLLDAVLVDAAIAAGAEVRFGVTVTEVLQNASGRVTGVAARDRSGAGLRAESWLTVGADGARSLIARQVGARTLRAGTGASAIVYGYWSGLDVTGYEWFYRRGCAGGMIPTNGDEVCVFTGTPAGRFEREFGRDLRAGYLRLLAEATGRDGRLAGLEPPRRLRSFPGRPGFMREAWGAGWALTGDSGYFLDPLSSHGMTDSLRDAQLLARAVGTMLHGTPEDEALAGYQAVRDAVAEPVFAAADRIAGYSWDESTIGGLLREMSSAMSGEIEAVSRLGAR</sequence>
<gene>
    <name evidence="2" type="ORF">GCM10010468_04930</name>
</gene>
<accession>A0ABP6Q300</accession>
<dbReference type="InterPro" id="IPR002938">
    <property type="entry name" value="FAD-bd"/>
</dbReference>
<organism evidence="2 3">
    <name type="scientific">Actinocorallia longicatena</name>
    <dbReference type="NCBI Taxonomy" id="111803"/>
    <lineage>
        <taxon>Bacteria</taxon>
        <taxon>Bacillati</taxon>
        <taxon>Actinomycetota</taxon>
        <taxon>Actinomycetes</taxon>
        <taxon>Streptosporangiales</taxon>
        <taxon>Thermomonosporaceae</taxon>
        <taxon>Actinocorallia</taxon>
    </lineage>
</organism>